<name>A0AA40BPI9_9PEZI</name>
<feature type="compositionally biased region" description="Low complexity" evidence="1">
    <location>
        <begin position="85"/>
        <end position="95"/>
    </location>
</feature>
<feature type="transmembrane region" description="Helical" evidence="2">
    <location>
        <begin position="6"/>
        <end position="27"/>
    </location>
</feature>
<keyword evidence="2" id="KW-0472">Membrane</keyword>
<dbReference type="Proteomes" id="UP001172155">
    <property type="component" value="Unassembled WGS sequence"/>
</dbReference>
<gene>
    <name evidence="3" type="ORF">B0T18DRAFT_394405</name>
</gene>
<keyword evidence="4" id="KW-1185">Reference proteome</keyword>
<accession>A0AA40BPI9</accession>
<dbReference type="EMBL" id="JAUKUD010000007">
    <property type="protein sequence ID" value="KAK0738044.1"/>
    <property type="molecule type" value="Genomic_DNA"/>
</dbReference>
<comment type="caution">
    <text evidence="3">The sequence shown here is derived from an EMBL/GenBank/DDBJ whole genome shotgun (WGS) entry which is preliminary data.</text>
</comment>
<evidence type="ECO:0000313" key="4">
    <source>
        <dbReference type="Proteomes" id="UP001172155"/>
    </source>
</evidence>
<organism evidence="3 4">
    <name type="scientific">Schizothecium vesticola</name>
    <dbReference type="NCBI Taxonomy" id="314040"/>
    <lineage>
        <taxon>Eukaryota</taxon>
        <taxon>Fungi</taxon>
        <taxon>Dikarya</taxon>
        <taxon>Ascomycota</taxon>
        <taxon>Pezizomycotina</taxon>
        <taxon>Sordariomycetes</taxon>
        <taxon>Sordariomycetidae</taxon>
        <taxon>Sordariales</taxon>
        <taxon>Schizotheciaceae</taxon>
        <taxon>Schizothecium</taxon>
    </lineage>
</organism>
<proteinExistence type="predicted"/>
<keyword evidence="2" id="KW-0812">Transmembrane</keyword>
<reference evidence="3" key="1">
    <citation type="submission" date="2023-06" db="EMBL/GenBank/DDBJ databases">
        <title>Genome-scale phylogeny and comparative genomics of the fungal order Sordariales.</title>
        <authorList>
            <consortium name="Lawrence Berkeley National Laboratory"/>
            <person name="Hensen N."/>
            <person name="Bonometti L."/>
            <person name="Westerberg I."/>
            <person name="Brannstrom I.O."/>
            <person name="Guillou S."/>
            <person name="Cros-Aarteil S."/>
            <person name="Calhoun S."/>
            <person name="Haridas S."/>
            <person name="Kuo A."/>
            <person name="Mondo S."/>
            <person name="Pangilinan J."/>
            <person name="Riley R."/>
            <person name="LaButti K."/>
            <person name="Andreopoulos B."/>
            <person name="Lipzen A."/>
            <person name="Chen C."/>
            <person name="Yanf M."/>
            <person name="Daum C."/>
            <person name="Ng V."/>
            <person name="Clum A."/>
            <person name="Steindorff A."/>
            <person name="Ohm R."/>
            <person name="Martin F."/>
            <person name="Silar P."/>
            <person name="Natvig D."/>
            <person name="Lalanne C."/>
            <person name="Gautier V."/>
            <person name="Ament-velasquez S.L."/>
            <person name="Kruys A."/>
            <person name="Hutchinson M.I."/>
            <person name="Powell A.J."/>
            <person name="Barry K."/>
            <person name="Miller A.N."/>
            <person name="Grigoriev I.V."/>
            <person name="Debuchy R."/>
            <person name="Gladieux P."/>
            <person name="Thoren M.H."/>
            <person name="Johannesson H."/>
        </authorList>
    </citation>
    <scope>NUCLEOTIDE SEQUENCE</scope>
    <source>
        <strain evidence="3">SMH3187-1</strain>
    </source>
</reference>
<evidence type="ECO:0000313" key="3">
    <source>
        <dbReference type="EMBL" id="KAK0738044.1"/>
    </source>
</evidence>
<feature type="transmembrane region" description="Helical" evidence="2">
    <location>
        <begin position="48"/>
        <end position="70"/>
    </location>
</feature>
<evidence type="ECO:0000256" key="2">
    <source>
        <dbReference type="SAM" id="Phobius"/>
    </source>
</evidence>
<feature type="region of interest" description="Disordered" evidence="1">
    <location>
        <begin position="82"/>
        <end position="154"/>
    </location>
</feature>
<evidence type="ECO:0000256" key="1">
    <source>
        <dbReference type="SAM" id="MobiDB-lite"/>
    </source>
</evidence>
<dbReference type="AlphaFoldDB" id="A0AA40BPI9"/>
<sequence>MEDWEIALLTIGPLIYALIAIGMILALSEEAHYPRAPPPSGQTVQREFGCLAWPVVLVVKLVAGLVRQFLYTPGYTCCGRTCAKQPPQQQPLQQLSTPAKARSDEHNLEAGLNPAPPTPPTLQGPAEVVSVPPPAHEAMGSKSAALAGPSPPYK</sequence>
<protein>
    <submittedName>
        <fullName evidence="3">Uncharacterized protein</fullName>
    </submittedName>
</protein>
<keyword evidence="2" id="KW-1133">Transmembrane helix</keyword>